<accession>A0ABP1DW69</accession>
<dbReference type="InterPro" id="IPR001810">
    <property type="entry name" value="F-box_dom"/>
</dbReference>
<name>A0ABP1DW69_9APHY</name>
<dbReference type="EMBL" id="OZ037949">
    <property type="protein sequence ID" value="CAL1711975.1"/>
    <property type="molecule type" value="Genomic_DNA"/>
</dbReference>
<evidence type="ECO:0000313" key="2">
    <source>
        <dbReference type="EMBL" id="CAL1711975.1"/>
    </source>
</evidence>
<keyword evidence="3" id="KW-1185">Reference proteome</keyword>
<sequence>MEAIQIHRRKVARQRMDIQAEIDQHLFSILNLRRDMNKLSPIYILPSELLAEIFLLLQPCTDAGAEATRRPGPYTWIRVTHVCHHFRQVARENPRLWSYIELPRNSNVPVFHMLERSKQAPLAFKAHLEWLQPEAYGRQAQSNSMKVAVNAVLAQFHRVFSIRVCAHNTIMKSIIEKFGGSLPLLYSIVLDNCSSRSLASPPAFPSTGDLPRLERVHLTGYPISSIRQFLRRVPRLKYLKIPQFTDSDSMSALLAILQSLPLLESLILSRGMLSTKLDTAPIAQATLPKLSYLSFALKDTHCAKFLDSLIIPSNTAMSITVDAGIFDVDNAAGAVLSVVSKVKGAGISGPLISLASASIDIQQKIPVLVVKAWSQGATLSLDEKACTFRNTSNPRLTIMVPDHIPIAEKVLDTLCRERLFSDVSTLAITGLDRTSSETWIQRLDRMRCVEKLTVNESSSGTLTGILEAVTTDVLDKYPQVALLPNLTNVHLHCGAFLHPFLHYTSGPPPLRASSLRYALQWRMDNGYKLGLLRLSQTRNFLTPDELKPIVGELQWTIEEARQGYRQMS</sequence>
<dbReference type="Gene3D" id="1.20.1280.50">
    <property type="match status" value="1"/>
</dbReference>
<dbReference type="InterPro" id="IPR032675">
    <property type="entry name" value="LRR_dom_sf"/>
</dbReference>
<evidence type="ECO:0000259" key="1">
    <source>
        <dbReference type="Pfam" id="PF12937"/>
    </source>
</evidence>
<organism evidence="2 3">
    <name type="scientific">Somion occarium</name>
    <dbReference type="NCBI Taxonomy" id="3059160"/>
    <lineage>
        <taxon>Eukaryota</taxon>
        <taxon>Fungi</taxon>
        <taxon>Dikarya</taxon>
        <taxon>Basidiomycota</taxon>
        <taxon>Agaricomycotina</taxon>
        <taxon>Agaricomycetes</taxon>
        <taxon>Polyporales</taxon>
        <taxon>Cerrenaceae</taxon>
        <taxon>Somion</taxon>
    </lineage>
</organism>
<protein>
    <recommendedName>
        <fullName evidence="1">F-box domain-containing protein</fullName>
    </recommendedName>
</protein>
<proteinExistence type="predicted"/>
<feature type="domain" description="F-box" evidence="1">
    <location>
        <begin position="44"/>
        <end position="100"/>
    </location>
</feature>
<dbReference type="Pfam" id="PF12937">
    <property type="entry name" value="F-box-like"/>
    <property type="match status" value="1"/>
</dbReference>
<gene>
    <name evidence="2" type="ORF">GFSPODELE1_LOCUS8595</name>
</gene>
<dbReference type="Proteomes" id="UP001497453">
    <property type="component" value="Chromosome 6"/>
</dbReference>
<dbReference type="SUPFAM" id="SSF52047">
    <property type="entry name" value="RNI-like"/>
    <property type="match status" value="1"/>
</dbReference>
<dbReference type="Gene3D" id="3.80.10.10">
    <property type="entry name" value="Ribonuclease Inhibitor"/>
    <property type="match status" value="1"/>
</dbReference>
<evidence type="ECO:0000313" key="3">
    <source>
        <dbReference type="Proteomes" id="UP001497453"/>
    </source>
</evidence>
<reference evidence="3" key="1">
    <citation type="submission" date="2024-04" db="EMBL/GenBank/DDBJ databases">
        <authorList>
            <person name="Shaw F."/>
            <person name="Minotto A."/>
        </authorList>
    </citation>
    <scope>NUCLEOTIDE SEQUENCE [LARGE SCALE GENOMIC DNA]</scope>
</reference>